<accession>R7RSN4</accession>
<evidence type="ECO:0000313" key="3">
    <source>
        <dbReference type="Proteomes" id="UP000014923"/>
    </source>
</evidence>
<feature type="transmembrane region" description="Helical" evidence="1">
    <location>
        <begin position="152"/>
        <end position="173"/>
    </location>
</feature>
<gene>
    <name evidence="2" type="ORF">TCEL_02092</name>
</gene>
<evidence type="ECO:0000313" key="2">
    <source>
        <dbReference type="EMBL" id="CDF59024.1"/>
    </source>
</evidence>
<reference evidence="2" key="1">
    <citation type="submission" date="2013-03" db="EMBL/GenBank/DDBJ databases">
        <title>Draft genome sequence of the hydrogen-ethanol-producing anaerobic alkalithermophilic Caloramator celere.</title>
        <authorList>
            <person name="Ciranna A."/>
            <person name="Larjo A."/>
            <person name="Kivisto A."/>
            <person name="Santala V."/>
            <person name="Roos C."/>
            <person name="Karp M."/>
        </authorList>
    </citation>
    <scope>NUCLEOTIDE SEQUENCE [LARGE SCALE GENOMIC DNA]</scope>
    <source>
        <strain evidence="2">DSM 8682</strain>
    </source>
</reference>
<name>R7RSN4_9CLOT</name>
<comment type="caution">
    <text evidence="2">The sequence shown here is derived from an EMBL/GenBank/DDBJ whole genome shotgun (WGS) entry which is preliminary data.</text>
</comment>
<feature type="transmembrane region" description="Helical" evidence="1">
    <location>
        <begin position="60"/>
        <end position="76"/>
    </location>
</feature>
<feature type="transmembrane region" description="Helical" evidence="1">
    <location>
        <begin position="82"/>
        <end position="103"/>
    </location>
</feature>
<keyword evidence="3" id="KW-1185">Reference proteome</keyword>
<proteinExistence type="predicted"/>
<dbReference type="OrthoDB" id="37447at2"/>
<dbReference type="Pfam" id="PF17248">
    <property type="entry name" value="DUF5317"/>
    <property type="match status" value="1"/>
</dbReference>
<keyword evidence="1" id="KW-0812">Transmembrane</keyword>
<dbReference type="Proteomes" id="UP000014923">
    <property type="component" value="Unassembled WGS sequence"/>
</dbReference>
<dbReference type="RefSeq" id="WP_018664235.1">
    <property type="nucleotide sequence ID" value="NZ_HF952022.1"/>
</dbReference>
<protein>
    <recommendedName>
        <fullName evidence="4">DUF5317 domain-containing protein</fullName>
    </recommendedName>
</protein>
<dbReference type="HOGENOM" id="CLU_116594_0_0_9"/>
<sequence>MFLASLIIGLIIGFILKGDIRKIDVSNIKGPYLAVAAFSIEFILFNLIRRGVIERSNLTYIFYLTQYLLILIFIYLNRKDYAFLVIGLGIILNALAIFLNGGAMPVSPEAMVKAGMAPSIEYVKETMASSEGLYTVQNSKTILPFLGDYIALGRYVISVGDIFISLGLMGYVIKEMKK</sequence>
<dbReference type="EMBL" id="CAVN010000111">
    <property type="protein sequence ID" value="CDF59024.1"/>
    <property type="molecule type" value="Genomic_DNA"/>
</dbReference>
<organism evidence="2 3">
    <name type="scientific">Thermobrachium celere DSM 8682</name>
    <dbReference type="NCBI Taxonomy" id="941824"/>
    <lineage>
        <taxon>Bacteria</taxon>
        <taxon>Bacillati</taxon>
        <taxon>Bacillota</taxon>
        <taxon>Clostridia</taxon>
        <taxon>Eubacteriales</taxon>
        <taxon>Clostridiaceae</taxon>
        <taxon>Thermobrachium</taxon>
    </lineage>
</organism>
<dbReference type="InterPro" id="IPR035168">
    <property type="entry name" value="DUF5317"/>
</dbReference>
<evidence type="ECO:0008006" key="4">
    <source>
        <dbReference type="Google" id="ProtNLM"/>
    </source>
</evidence>
<feature type="transmembrane region" description="Helical" evidence="1">
    <location>
        <begin position="28"/>
        <end position="48"/>
    </location>
</feature>
<evidence type="ECO:0000256" key="1">
    <source>
        <dbReference type="SAM" id="Phobius"/>
    </source>
</evidence>
<dbReference type="eggNOG" id="ENOG5030JTI">
    <property type="taxonomic scope" value="Bacteria"/>
</dbReference>
<keyword evidence="1" id="KW-1133">Transmembrane helix</keyword>
<dbReference type="AlphaFoldDB" id="R7RSN4"/>
<keyword evidence="1" id="KW-0472">Membrane</keyword>